<protein>
    <submittedName>
        <fullName evidence="1">(rape) hypothetical protein</fullName>
    </submittedName>
</protein>
<organism evidence="1">
    <name type="scientific">Brassica napus</name>
    <name type="common">Rape</name>
    <dbReference type="NCBI Taxonomy" id="3708"/>
    <lineage>
        <taxon>Eukaryota</taxon>
        <taxon>Viridiplantae</taxon>
        <taxon>Streptophyta</taxon>
        <taxon>Embryophyta</taxon>
        <taxon>Tracheophyta</taxon>
        <taxon>Spermatophyta</taxon>
        <taxon>Magnoliopsida</taxon>
        <taxon>eudicotyledons</taxon>
        <taxon>Gunneridae</taxon>
        <taxon>Pentapetalae</taxon>
        <taxon>rosids</taxon>
        <taxon>malvids</taxon>
        <taxon>Brassicales</taxon>
        <taxon>Brassicaceae</taxon>
        <taxon>Brassiceae</taxon>
        <taxon>Brassica</taxon>
    </lineage>
</organism>
<gene>
    <name evidence="1" type="ORF">DARMORV10_C09P35120.1</name>
</gene>
<dbReference type="AlphaFoldDB" id="A0A816IYS1"/>
<name>A0A816IYS1_BRANA</name>
<proteinExistence type="predicted"/>
<sequence>MATIGAWKLLYRSVPSGFGVLVSVLGSLVVRWAKLALTFGDPTACSKWCAQVGKELSIELGDLLWQLVSSNDSIRVLLGSFFLGQAQSGSGSLLILFHNKCVELSTCLAALLESLVKWVYTVSGWLVGGSNLQLSFPNDGIAGLGPALCCRGDTSWVWVAFLSGSSRQPVPAPLTPVPLGLSRA</sequence>
<dbReference type="Proteomes" id="UP001295469">
    <property type="component" value="Chromosome C09"/>
</dbReference>
<reference evidence="1" key="1">
    <citation type="submission" date="2021-01" db="EMBL/GenBank/DDBJ databases">
        <authorList>
            <consortium name="Genoscope - CEA"/>
            <person name="William W."/>
        </authorList>
    </citation>
    <scope>NUCLEOTIDE SEQUENCE</scope>
</reference>
<dbReference type="EMBL" id="HG994373">
    <property type="protein sequence ID" value="CAF1744384.1"/>
    <property type="molecule type" value="Genomic_DNA"/>
</dbReference>
<evidence type="ECO:0000313" key="1">
    <source>
        <dbReference type="EMBL" id="CAF1744384.1"/>
    </source>
</evidence>
<accession>A0A816IYS1</accession>